<dbReference type="OrthoDB" id="5959426at2"/>
<dbReference type="RefSeq" id="WP_046969641.1">
    <property type="nucleotide sequence ID" value="NZ_CP017480.1"/>
</dbReference>
<evidence type="ECO:0000313" key="2">
    <source>
        <dbReference type="Proteomes" id="UP000182987"/>
    </source>
</evidence>
<dbReference type="KEGG" id="lrz:BJI69_01260"/>
<dbReference type="EMBL" id="CP017480">
    <property type="protein sequence ID" value="APG02670.1"/>
    <property type="molecule type" value="Genomic_DNA"/>
</dbReference>
<protein>
    <submittedName>
        <fullName evidence="1">Uncharacterized protein</fullName>
    </submittedName>
</protein>
<dbReference type="Proteomes" id="UP000182987">
    <property type="component" value="Chromosome"/>
</dbReference>
<gene>
    <name evidence="1" type="ORF">BJI69_01260</name>
</gene>
<evidence type="ECO:0000313" key="1">
    <source>
        <dbReference type="EMBL" id="APG02670.1"/>
    </source>
</evidence>
<reference evidence="2" key="1">
    <citation type="submission" date="2016-09" db="EMBL/GenBank/DDBJ databases">
        <authorList>
            <person name="Lysoe E."/>
        </authorList>
    </citation>
    <scope>NUCLEOTIDE SEQUENCE [LARGE SCALE GENOMIC DNA]</scope>
    <source>
        <strain evidence="2">LJ96T</strain>
    </source>
</reference>
<sequence>MSRIYEIPYHPDDSHSWPVSLNGQVISRFDSRFEALRSAVNRASADGGDASIGIEGADGIWRPFGSDAKRPARVPPMPGRKLRAVR</sequence>
<name>A0A0G9GYT4_9GAMM</name>
<proteinExistence type="predicted"/>
<dbReference type="AlphaFoldDB" id="A0A0G9GYT4"/>
<organism evidence="1 2">
    <name type="scientific">Luteibacter rhizovicinus DSM 16549</name>
    <dbReference type="NCBI Taxonomy" id="1440763"/>
    <lineage>
        <taxon>Bacteria</taxon>
        <taxon>Pseudomonadati</taxon>
        <taxon>Pseudomonadota</taxon>
        <taxon>Gammaproteobacteria</taxon>
        <taxon>Lysobacterales</taxon>
        <taxon>Rhodanobacteraceae</taxon>
        <taxon>Luteibacter</taxon>
    </lineage>
</organism>
<dbReference type="STRING" id="1440763.BJI69_01260"/>
<dbReference type="PATRIC" id="fig|1440763.5.peg.166"/>
<accession>A0A0G9GYT4</accession>
<keyword evidence="2" id="KW-1185">Reference proteome</keyword>